<name>A0A1T4NWX2_9FIRM</name>
<dbReference type="RefSeq" id="WP_078712174.1">
    <property type="nucleotide sequence ID" value="NZ_FUWY01000005.1"/>
</dbReference>
<dbReference type="EMBL" id="FUWY01000005">
    <property type="protein sequence ID" value="SJZ83721.1"/>
    <property type="molecule type" value="Genomic_DNA"/>
</dbReference>
<evidence type="ECO:0000256" key="1">
    <source>
        <dbReference type="SAM" id="SignalP"/>
    </source>
</evidence>
<sequence length="86" mass="9658">MKKLLSVLAITGMLALTATNVFAAQDTSNCHKGYEDCPKTSEECLKNQEDCPMNIERSYTTKQTRSVKTTNQVKNGRMMQGRNCHN</sequence>
<dbReference type="AlphaFoldDB" id="A0A1T4NWX2"/>
<evidence type="ECO:0000313" key="2">
    <source>
        <dbReference type="EMBL" id="SJZ83721.1"/>
    </source>
</evidence>
<evidence type="ECO:0000313" key="3">
    <source>
        <dbReference type="Proteomes" id="UP000243297"/>
    </source>
</evidence>
<feature type="chain" id="PRO_5010529082" evidence="1">
    <location>
        <begin position="24"/>
        <end position="86"/>
    </location>
</feature>
<dbReference type="Proteomes" id="UP000243297">
    <property type="component" value="Unassembled WGS sequence"/>
</dbReference>
<proteinExistence type="predicted"/>
<keyword evidence="3" id="KW-1185">Reference proteome</keyword>
<protein>
    <submittedName>
        <fullName evidence="2">Uncharacterized protein</fullName>
    </submittedName>
</protein>
<keyword evidence="1" id="KW-0732">Signal</keyword>
<reference evidence="3" key="1">
    <citation type="submission" date="2017-02" db="EMBL/GenBank/DDBJ databases">
        <authorList>
            <person name="Varghese N."/>
            <person name="Submissions S."/>
        </authorList>
    </citation>
    <scope>NUCLEOTIDE SEQUENCE [LARGE SCALE GENOMIC DNA]</scope>
    <source>
        <strain evidence="3">ATCC 25662</strain>
    </source>
</reference>
<accession>A0A1T4NWX2</accession>
<gene>
    <name evidence="2" type="ORF">SAMN02745191_1768</name>
</gene>
<dbReference type="STRING" id="118967.SAMN02745191_1768"/>
<organism evidence="2 3">
    <name type="scientific">Anaerorhabdus furcosa</name>
    <dbReference type="NCBI Taxonomy" id="118967"/>
    <lineage>
        <taxon>Bacteria</taxon>
        <taxon>Bacillati</taxon>
        <taxon>Bacillota</taxon>
        <taxon>Erysipelotrichia</taxon>
        <taxon>Erysipelotrichales</taxon>
        <taxon>Erysipelotrichaceae</taxon>
        <taxon>Anaerorhabdus</taxon>
    </lineage>
</organism>
<feature type="signal peptide" evidence="1">
    <location>
        <begin position="1"/>
        <end position="23"/>
    </location>
</feature>